<proteinExistence type="predicted"/>
<evidence type="ECO:0000313" key="3">
    <source>
        <dbReference type="EMBL" id="SDH22060.1"/>
    </source>
</evidence>
<dbReference type="InterPro" id="IPR050902">
    <property type="entry name" value="ABC_Transporter_SBP"/>
</dbReference>
<sequence>MLPSTLRWRGTPLFLCALLMATPATQAQAEAPRRIVSVGGALTEIVFALGAGERVVAVDTTSTYPPAATELPDVGYMRRLSAEPILGLTPDLVMLIENSGPAAALDQLAEAGTPLLRVADRPSLDGVADKITAVAEALELEAEGAALTARLKTQAKLLETALAGVTERPRVLFLLSAGRGAPMAGGTGTSAEAIIELAGGRNAVADFADYKPLSPEAAASLPAEVILVSERTLEALGDEAALAANPAFAGRRVVAMDGMFLLGFGPRTVEAAAELARHLHPDLKLPDLSDPQLVEGAQ</sequence>
<dbReference type="OrthoDB" id="9797736at2"/>
<accession>A0A1G8AP77</accession>
<dbReference type="PANTHER" id="PTHR30535">
    <property type="entry name" value="VITAMIN B12-BINDING PROTEIN"/>
    <property type="match status" value="1"/>
</dbReference>
<dbReference type="InterPro" id="IPR002491">
    <property type="entry name" value="ABC_transptr_periplasmic_BD"/>
</dbReference>
<protein>
    <submittedName>
        <fullName evidence="3">Iron complex transport system substrate-binding protein</fullName>
    </submittedName>
</protein>
<keyword evidence="4" id="KW-1185">Reference proteome</keyword>
<organism evidence="3 4">
    <name type="scientific">Roseospirillum parvum</name>
    <dbReference type="NCBI Taxonomy" id="83401"/>
    <lineage>
        <taxon>Bacteria</taxon>
        <taxon>Pseudomonadati</taxon>
        <taxon>Pseudomonadota</taxon>
        <taxon>Alphaproteobacteria</taxon>
        <taxon>Rhodospirillales</taxon>
        <taxon>Rhodospirillaceae</taxon>
        <taxon>Roseospirillum</taxon>
    </lineage>
</organism>
<evidence type="ECO:0000256" key="1">
    <source>
        <dbReference type="SAM" id="SignalP"/>
    </source>
</evidence>
<feature type="domain" description="Fe/B12 periplasmic-binding" evidence="2">
    <location>
        <begin position="34"/>
        <end position="283"/>
    </location>
</feature>
<evidence type="ECO:0000313" key="4">
    <source>
        <dbReference type="Proteomes" id="UP000217076"/>
    </source>
</evidence>
<dbReference type="EMBL" id="FNCV01000005">
    <property type="protein sequence ID" value="SDH22060.1"/>
    <property type="molecule type" value="Genomic_DNA"/>
</dbReference>
<dbReference type="Pfam" id="PF01497">
    <property type="entry name" value="Peripla_BP_2"/>
    <property type="match status" value="1"/>
</dbReference>
<name>A0A1G8AP77_9PROT</name>
<reference evidence="4" key="1">
    <citation type="submission" date="2016-10" db="EMBL/GenBank/DDBJ databases">
        <authorList>
            <person name="Varghese N."/>
            <person name="Submissions S."/>
        </authorList>
    </citation>
    <scope>NUCLEOTIDE SEQUENCE [LARGE SCALE GENOMIC DNA]</scope>
    <source>
        <strain evidence="4">930I</strain>
    </source>
</reference>
<dbReference type="PROSITE" id="PS50983">
    <property type="entry name" value="FE_B12_PBP"/>
    <property type="match status" value="1"/>
</dbReference>
<keyword evidence="1" id="KW-0732">Signal</keyword>
<dbReference type="Proteomes" id="UP000217076">
    <property type="component" value="Unassembled WGS sequence"/>
</dbReference>
<dbReference type="RefSeq" id="WP_092618488.1">
    <property type="nucleotide sequence ID" value="NZ_FNCV01000005.1"/>
</dbReference>
<gene>
    <name evidence="3" type="ORF">SAMN05421742_10542</name>
</gene>
<dbReference type="AlphaFoldDB" id="A0A1G8AP77"/>
<dbReference type="STRING" id="83401.SAMN05421742_10542"/>
<dbReference type="Gene3D" id="3.40.50.1980">
    <property type="entry name" value="Nitrogenase molybdenum iron protein domain"/>
    <property type="match status" value="2"/>
</dbReference>
<evidence type="ECO:0000259" key="2">
    <source>
        <dbReference type="PROSITE" id="PS50983"/>
    </source>
</evidence>
<dbReference type="SUPFAM" id="SSF53807">
    <property type="entry name" value="Helical backbone' metal receptor"/>
    <property type="match status" value="1"/>
</dbReference>
<feature type="signal peptide" evidence="1">
    <location>
        <begin position="1"/>
        <end position="29"/>
    </location>
</feature>
<feature type="chain" id="PRO_5011775665" evidence="1">
    <location>
        <begin position="30"/>
        <end position="298"/>
    </location>
</feature>
<dbReference type="PANTHER" id="PTHR30535:SF4">
    <property type="entry name" value="HEMIN-BINDING PERIPLASMIC PROTEIN HMUT"/>
    <property type="match status" value="1"/>
</dbReference>